<dbReference type="PANTHER" id="PTHR41775:SF1">
    <property type="entry name" value="PEPTIDASE M6-LIKE DOMAIN-CONTAINING PROTEIN"/>
    <property type="match status" value="1"/>
</dbReference>
<protein>
    <recommendedName>
        <fullName evidence="4">M6 metalloprotease</fullName>
    </recommendedName>
</protein>
<dbReference type="PANTHER" id="PTHR41775">
    <property type="entry name" value="SECRETED PROTEIN-RELATED"/>
    <property type="match status" value="1"/>
</dbReference>
<gene>
    <name evidence="2" type="ORF">B0H66DRAFT_590376</name>
</gene>
<proteinExistence type="predicted"/>
<reference evidence="2" key="2">
    <citation type="submission" date="2023-06" db="EMBL/GenBank/DDBJ databases">
        <authorList>
            <consortium name="Lawrence Berkeley National Laboratory"/>
            <person name="Haridas S."/>
            <person name="Hensen N."/>
            <person name="Bonometti L."/>
            <person name="Westerberg I."/>
            <person name="Brannstrom I.O."/>
            <person name="Guillou S."/>
            <person name="Cros-Aarteil S."/>
            <person name="Calhoun S."/>
            <person name="Kuo A."/>
            <person name="Mondo S."/>
            <person name="Pangilinan J."/>
            <person name="Riley R."/>
            <person name="Labutti K."/>
            <person name="Andreopoulos B."/>
            <person name="Lipzen A."/>
            <person name="Chen C."/>
            <person name="Yanf M."/>
            <person name="Daum C."/>
            <person name="Ng V."/>
            <person name="Clum A."/>
            <person name="Steindorff A."/>
            <person name="Ohm R."/>
            <person name="Martin F."/>
            <person name="Silar P."/>
            <person name="Natvig D."/>
            <person name="Lalanne C."/>
            <person name="Gautier V."/>
            <person name="Ament-Velasquez S.L."/>
            <person name="Kruys A."/>
            <person name="Hutchinson M.I."/>
            <person name="Powell A.J."/>
            <person name="Barry K."/>
            <person name="Miller A.N."/>
            <person name="Grigoriev I.V."/>
            <person name="Debuchy R."/>
            <person name="Gladieux P."/>
            <person name="Thoren M.H."/>
            <person name="Johannesson H."/>
        </authorList>
    </citation>
    <scope>NUCLEOTIDE SEQUENCE</scope>
    <source>
        <strain evidence="2">CBS 118394</strain>
    </source>
</reference>
<dbReference type="NCBIfam" id="TIGR03296">
    <property type="entry name" value="M6dom_TIGR03296"/>
    <property type="match status" value="1"/>
</dbReference>
<feature type="chain" id="PRO_5041900724" description="M6 metalloprotease" evidence="1">
    <location>
        <begin position="22"/>
        <end position="408"/>
    </location>
</feature>
<organism evidence="2 3">
    <name type="scientific">Apodospora peruviana</name>
    <dbReference type="NCBI Taxonomy" id="516989"/>
    <lineage>
        <taxon>Eukaryota</taxon>
        <taxon>Fungi</taxon>
        <taxon>Dikarya</taxon>
        <taxon>Ascomycota</taxon>
        <taxon>Pezizomycotina</taxon>
        <taxon>Sordariomycetes</taxon>
        <taxon>Sordariomycetidae</taxon>
        <taxon>Sordariales</taxon>
        <taxon>Lasiosphaeriaceae</taxon>
        <taxon>Apodospora</taxon>
    </lineage>
</organism>
<comment type="caution">
    <text evidence="2">The sequence shown here is derived from an EMBL/GenBank/DDBJ whole genome shotgun (WGS) entry which is preliminary data.</text>
</comment>
<sequence>MAIPRIFVLAIILTAIQSSLCTFIPTTEASPPSLRQTAASNISACRISAPRGVYLSLGFSYTEIPCAPSTGTLRAFMFFVDFSDAPAPSSETPQQLYDFFLPAANEWYKTSSYGRLTLNVTADMTRFARMPARSDSYNWNRGLTSATHRTYILDAIDAYARVATVPTGYDVLYIVPTTKATAISFSPTYMDSVEQRGSRTAKQVAGKVVTIGLDAYQTWKSKVINHETGHTMCLPDLYPVTGATGLYIGGWDMMGYINGPSPDYFAWSKWRLGWIDDAQVECVADGKGSSVHVLSALESNDEDIKAVVVRHNATTVLVAEARTKLGVDDAACATGVLLYTVSMATETGRGPVRVLDVNPSGNGCAGDKLNDAPLSLAGTSSFTVPGWGVKVTLTAQSGNRFTIQVDVS</sequence>
<name>A0AAE0M8P7_9PEZI</name>
<dbReference type="InterPro" id="IPR008757">
    <property type="entry name" value="Peptidase_M6-like_domain"/>
</dbReference>
<evidence type="ECO:0000256" key="1">
    <source>
        <dbReference type="SAM" id="SignalP"/>
    </source>
</evidence>
<accession>A0AAE0M8P7</accession>
<feature type="signal peptide" evidence="1">
    <location>
        <begin position="1"/>
        <end position="21"/>
    </location>
</feature>
<dbReference type="EMBL" id="JAUEDM010000003">
    <property type="protein sequence ID" value="KAK3322683.1"/>
    <property type="molecule type" value="Genomic_DNA"/>
</dbReference>
<dbReference type="Proteomes" id="UP001283341">
    <property type="component" value="Unassembled WGS sequence"/>
</dbReference>
<dbReference type="GO" id="GO:0008233">
    <property type="term" value="F:peptidase activity"/>
    <property type="evidence" value="ECO:0007669"/>
    <property type="project" value="InterPro"/>
</dbReference>
<keyword evidence="3" id="KW-1185">Reference proteome</keyword>
<dbReference type="AlphaFoldDB" id="A0AAE0M8P7"/>
<keyword evidence="1" id="KW-0732">Signal</keyword>
<reference evidence="2" key="1">
    <citation type="journal article" date="2023" name="Mol. Phylogenet. Evol.">
        <title>Genome-scale phylogeny and comparative genomics of the fungal order Sordariales.</title>
        <authorList>
            <person name="Hensen N."/>
            <person name="Bonometti L."/>
            <person name="Westerberg I."/>
            <person name="Brannstrom I.O."/>
            <person name="Guillou S."/>
            <person name="Cros-Aarteil S."/>
            <person name="Calhoun S."/>
            <person name="Haridas S."/>
            <person name="Kuo A."/>
            <person name="Mondo S."/>
            <person name="Pangilinan J."/>
            <person name="Riley R."/>
            <person name="LaButti K."/>
            <person name="Andreopoulos B."/>
            <person name="Lipzen A."/>
            <person name="Chen C."/>
            <person name="Yan M."/>
            <person name="Daum C."/>
            <person name="Ng V."/>
            <person name="Clum A."/>
            <person name="Steindorff A."/>
            <person name="Ohm R.A."/>
            <person name="Martin F."/>
            <person name="Silar P."/>
            <person name="Natvig D.O."/>
            <person name="Lalanne C."/>
            <person name="Gautier V."/>
            <person name="Ament-Velasquez S.L."/>
            <person name="Kruys A."/>
            <person name="Hutchinson M.I."/>
            <person name="Powell A.J."/>
            <person name="Barry K."/>
            <person name="Miller A.N."/>
            <person name="Grigoriev I.V."/>
            <person name="Debuchy R."/>
            <person name="Gladieux P."/>
            <person name="Hiltunen Thoren M."/>
            <person name="Johannesson H."/>
        </authorList>
    </citation>
    <scope>NUCLEOTIDE SEQUENCE</scope>
    <source>
        <strain evidence="2">CBS 118394</strain>
    </source>
</reference>
<evidence type="ECO:0000313" key="2">
    <source>
        <dbReference type="EMBL" id="KAK3322683.1"/>
    </source>
</evidence>
<evidence type="ECO:0000313" key="3">
    <source>
        <dbReference type="Proteomes" id="UP001283341"/>
    </source>
</evidence>
<dbReference type="GO" id="GO:0006508">
    <property type="term" value="P:proteolysis"/>
    <property type="evidence" value="ECO:0007669"/>
    <property type="project" value="InterPro"/>
</dbReference>
<evidence type="ECO:0008006" key="4">
    <source>
        <dbReference type="Google" id="ProtNLM"/>
    </source>
</evidence>